<keyword evidence="4 6" id="KW-1133">Transmembrane helix</keyword>
<evidence type="ECO:0000256" key="4">
    <source>
        <dbReference type="ARBA" id="ARBA00022989"/>
    </source>
</evidence>
<reference evidence="7 8" key="1">
    <citation type="journal article" date="1979" name="Int. J. Syst. Evol. Microbiol.">
        <title>Bacillus globisporus subsp. marinus subsp. nov.</title>
        <authorList>
            <person name="Liu H."/>
        </authorList>
    </citation>
    <scope>NUCLEOTIDE SEQUENCE [LARGE SCALE GENOMIC DNA]</scope>
    <source>
        <strain evidence="7 8">DSM 1297</strain>
    </source>
</reference>
<sequence>MATTMDRSSNEMIKGAAILTIAAIFSKILSALYRVPFQNIVGDTGFYIYQQVYPFYGIMLALCTYAFPVMISKIIAEKRLIDSKKEVMRVLKLSFLFLTVVGVGWFMFLRFGAETIALWMGDRSLAPLISLMAYPFLLLPILSASKGWFQAHQNMVPSAFSQALEQLVRVVAILGFSIGLMSIEASLYDVGKGAVFGSVVGAIAGVVILMIYMKKQGFTILMLRTFTVKRSDWRIFKQLTITGSAIGMGSMMLVLYQLMDALNVYALLVSNGMGEEEAKVVKGVYDRGQPLVQMGVVVATSLSLTIVPMVTAAFQKQQIEVVIEKARLALKIALLFGGAAAVGLMNIIKPLNIMLFQDAVDSEMLAVYVFAVLFASIILSVSAVLQGMGDFHFAAWAIVVSLAIKYGANQLLVPRFETLGAAVATLIALLFVLIVVMWRLRKKVGFLLDRLFYLRLVTGLIGMTLALQFLFVILLPFDWTSSRTFSSLITLIGVVIGAWLFFYLTWRKGLFTTKEVGQIPLGKKLERMFGEIN</sequence>
<feature type="transmembrane region" description="Helical" evidence="6">
    <location>
        <begin position="391"/>
        <end position="408"/>
    </location>
</feature>
<comment type="caution">
    <text evidence="7">The sequence shown here is derived from an EMBL/GenBank/DDBJ whole genome shotgun (WGS) entry which is preliminary data.</text>
</comment>
<keyword evidence="8" id="KW-1185">Reference proteome</keyword>
<proteinExistence type="predicted"/>
<dbReference type="PIRSF" id="PIRSF038958">
    <property type="entry name" value="PG_synth_SpoVB"/>
    <property type="match status" value="1"/>
</dbReference>
<evidence type="ECO:0000313" key="7">
    <source>
        <dbReference type="EMBL" id="MEW9502922.1"/>
    </source>
</evidence>
<feature type="transmembrane region" description="Helical" evidence="6">
    <location>
        <begin position="452"/>
        <end position="475"/>
    </location>
</feature>
<feature type="transmembrane region" description="Helical" evidence="6">
    <location>
        <begin position="93"/>
        <end position="113"/>
    </location>
</feature>
<evidence type="ECO:0000256" key="2">
    <source>
        <dbReference type="ARBA" id="ARBA00022475"/>
    </source>
</evidence>
<dbReference type="RefSeq" id="WP_367780410.1">
    <property type="nucleotide sequence ID" value="NZ_JBFMIA010000018.1"/>
</dbReference>
<dbReference type="Pfam" id="PF01943">
    <property type="entry name" value="Polysacc_synt"/>
    <property type="match status" value="1"/>
</dbReference>
<evidence type="ECO:0000313" key="8">
    <source>
        <dbReference type="Proteomes" id="UP001556040"/>
    </source>
</evidence>
<keyword evidence="3 6" id="KW-0812">Transmembrane</keyword>
<dbReference type="EMBL" id="JBFMIA010000018">
    <property type="protein sequence ID" value="MEW9502922.1"/>
    <property type="molecule type" value="Genomic_DNA"/>
</dbReference>
<feature type="transmembrane region" description="Helical" evidence="6">
    <location>
        <begin position="326"/>
        <end position="345"/>
    </location>
</feature>
<evidence type="ECO:0000256" key="1">
    <source>
        <dbReference type="ARBA" id="ARBA00004651"/>
    </source>
</evidence>
<feature type="transmembrane region" description="Helical" evidence="6">
    <location>
        <begin position="487"/>
        <end position="506"/>
    </location>
</feature>
<dbReference type="Proteomes" id="UP001556040">
    <property type="component" value="Unassembled WGS sequence"/>
</dbReference>
<accession>A0ABV3Q6F1</accession>
<gene>
    <name evidence="7" type="ORF">AB1471_14095</name>
</gene>
<dbReference type="PANTHER" id="PTHR30250:SF29">
    <property type="entry name" value="POLYSACCHARIDE BIOSYNTHESIS PROTEIN C-TERMINAL DOMAIN-CONTAINING PROTEIN"/>
    <property type="match status" value="1"/>
</dbReference>
<keyword evidence="5 6" id="KW-0472">Membrane</keyword>
<organism evidence="7 8">
    <name type="scientific">Jeotgalibacillus marinus</name>
    <dbReference type="NCBI Taxonomy" id="86667"/>
    <lineage>
        <taxon>Bacteria</taxon>
        <taxon>Bacillati</taxon>
        <taxon>Bacillota</taxon>
        <taxon>Bacilli</taxon>
        <taxon>Bacillales</taxon>
        <taxon>Caryophanaceae</taxon>
        <taxon>Jeotgalibacillus</taxon>
    </lineage>
</organism>
<dbReference type="InterPro" id="IPR024923">
    <property type="entry name" value="PG_synth_SpoVB"/>
</dbReference>
<feature type="transmembrane region" description="Helical" evidence="6">
    <location>
        <begin position="166"/>
        <end position="188"/>
    </location>
</feature>
<dbReference type="InterPro" id="IPR050833">
    <property type="entry name" value="Poly_Biosynth_Transport"/>
</dbReference>
<feature type="transmembrane region" description="Helical" evidence="6">
    <location>
        <begin position="420"/>
        <end position="440"/>
    </location>
</feature>
<feature type="transmembrane region" description="Helical" evidence="6">
    <location>
        <begin position="194"/>
        <end position="213"/>
    </location>
</feature>
<name>A0ABV3Q6F1_9BACL</name>
<dbReference type="InterPro" id="IPR002797">
    <property type="entry name" value="Polysacc_synth"/>
</dbReference>
<comment type="subcellular location">
    <subcellularLocation>
        <location evidence="1">Cell membrane</location>
        <topology evidence="1">Multi-pass membrane protein</topology>
    </subcellularLocation>
</comment>
<feature type="transmembrane region" description="Helical" evidence="6">
    <location>
        <begin position="239"/>
        <end position="259"/>
    </location>
</feature>
<dbReference type="CDD" id="cd13124">
    <property type="entry name" value="MATE_SpoVB_like"/>
    <property type="match status" value="1"/>
</dbReference>
<feature type="transmembrane region" description="Helical" evidence="6">
    <location>
        <begin position="365"/>
        <end position="384"/>
    </location>
</feature>
<feature type="transmembrane region" description="Helical" evidence="6">
    <location>
        <begin position="53"/>
        <end position="72"/>
    </location>
</feature>
<keyword evidence="2" id="KW-1003">Cell membrane</keyword>
<dbReference type="PANTHER" id="PTHR30250">
    <property type="entry name" value="PST FAMILY PREDICTED COLANIC ACID TRANSPORTER"/>
    <property type="match status" value="1"/>
</dbReference>
<feature type="transmembrane region" description="Helical" evidence="6">
    <location>
        <begin position="291"/>
        <end position="314"/>
    </location>
</feature>
<evidence type="ECO:0000256" key="5">
    <source>
        <dbReference type="ARBA" id="ARBA00023136"/>
    </source>
</evidence>
<feature type="transmembrane region" description="Helical" evidence="6">
    <location>
        <begin position="125"/>
        <end position="145"/>
    </location>
</feature>
<protein>
    <submittedName>
        <fullName evidence="7">Polysaccharide biosynthesis protein</fullName>
    </submittedName>
</protein>
<evidence type="ECO:0000256" key="6">
    <source>
        <dbReference type="SAM" id="Phobius"/>
    </source>
</evidence>
<evidence type="ECO:0000256" key="3">
    <source>
        <dbReference type="ARBA" id="ARBA00022692"/>
    </source>
</evidence>
<feature type="transmembrane region" description="Helical" evidence="6">
    <location>
        <begin position="12"/>
        <end position="33"/>
    </location>
</feature>